<feature type="domain" description="SbsA Ig-like" evidence="3">
    <location>
        <begin position="22"/>
        <end position="132"/>
    </location>
</feature>
<dbReference type="Proteomes" id="UP001207408">
    <property type="component" value="Unassembled WGS sequence"/>
</dbReference>
<sequence>MMKKLYSLFALLSFCFGIWGQNITEYDPEQGATNADPSQKLILTFDQEIYFNAGDDWLEINLFEDDINIETWYCWGGEPDPGVAKSIDGLSLEITPGANLLEGSNYYITIDNGAIVGFSGIDNSESNNWRFSVSSSLIYYPEQNATDVDLNVTMTLTFANNISFNPSRTATKIQLFNNDATLIESWTCAGGRASSGASILDNVLSINPTSPIDEGVSYYITIDDGAIVDFSGIDNSEGNNWRFTAITYSPVPTVYSPDQGETGVSPTPSLQLTFNMDVQFIDPPSEYKILLRQGGTTIDEFIVSPGFVDGNLAFDGDALTTDRLTITPYTSPLETNTEYHVIIPSGLIESIPGAPFSGITTSSGWSFTTIGEPAWETGYPLTRNLSPTSVDMAGQTDQSGTYYYVVTASATAPTAAQIKAGQDETGTPTTYTSGSGAMTGGSEFAEAIDISNYGLYAAETTYYIHLIATDGVYSLDSPIETTSFTTLERTAPVNTFTPADAATDVSTSTPITISFDEPVRMTNGTIIDDSNVASLVSFYIAPSTPQGFTATINAEKTLITITPDAALSQNTTYGVSIFAVEDYYGNQQATSSSAEFTTSNYIIWDGETSSAWLTDTNWDAGFVEGISVIIPSTATAMPVISTDVTVGNIVIEAGASLEITSAGSLTVNETITLESSTSDPGNASLIDHGHTPVSVNGSDVLIYQQINASNRTYNVSSAVSGATKSTLGIDNAIGSYDNTTDSWNWMGNDDPLTSGTGYALRTSTDLTFTGNINSNASYGVMLTRTDGAGYGWNFIGNPYPAGLNWNEIGLKTNIDNAYWIFLNDATNYGIYATYSQVGGGTYGLDNIIPSNQGFYVKVTEGYASGSITMPKAALEANNKSVLKGSQISYPKINLAGVSGIYEDETIIAFADIAEDGDDTYDASKRFSTNSNLIQLFSYENSESYAINCKSELQDNLVVPLGYSIKNTGSYSIKVIKEEGIFNNYKVLLEDKYAKKMTDLAGEDPYTFSATKTGKITDQFALHFIDNNTATDINNGKVDTNPNIYAYSKTIYVSGENLNGSTYEIYSTNGRLLKNGALLNEDVNIIHTNLDGLFVVKIINKNESFAKKVLLK</sequence>
<feature type="domain" description="SbsA Ig-like" evidence="3">
    <location>
        <begin position="493"/>
        <end position="598"/>
    </location>
</feature>
<evidence type="ECO:0000313" key="5">
    <source>
        <dbReference type="Proteomes" id="UP001207408"/>
    </source>
</evidence>
<evidence type="ECO:0000256" key="1">
    <source>
        <dbReference type="ARBA" id="ARBA00022729"/>
    </source>
</evidence>
<comment type="caution">
    <text evidence="4">The sequence shown here is derived from an EMBL/GenBank/DDBJ whole genome shotgun (WGS) entry which is preliminary data.</text>
</comment>
<keyword evidence="1 2" id="KW-0732">Signal</keyword>
<accession>A0AAE3MHE2</accession>
<proteinExistence type="predicted"/>
<reference evidence="4" key="1">
    <citation type="submission" date="2022-10" db="EMBL/GenBank/DDBJ databases">
        <authorList>
            <person name="Yu W.X."/>
        </authorList>
    </citation>
    <scope>NUCLEOTIDE SEQUENCE</scope>
    <source>
        <strain evidence="4">D04</strain>
    </source>
</reference>
<dbReference type="InterPro" id="IPR014755">
    <property type="entry name" value="Cu-Rt/internalin_Ig-like"/>
</dbReference>
<organism evidence="4 5">
    <name type="scientific">Plebeiibacterium marinum</name>
    <dbReference type="NCBI Taxonomy" id="2992111"/>
    <lineage>
        <taxon>Bacteria</taxon>
        <taxon>Pseudomonadati</taxon>
        <taxon>Bacteroidota</taxon>
        <taxon>Bacteroidia</taxon>
        <taxon>Marinilabiliales</taxon>
        <taxon>Marinilabiliaceae</taxon>
        <taxon>Plebeiibacterium</taxon>
    </lineage>
</organism>
<name>A0AAE3MHE2_9BACT</name>
<evidence type="ECO:0000259" key="3">
    <source>
        <dbReference type="Pfam" id="PF13205"/>
    </source>
</evidence>
<evidence type="ECO:0000313" key="4">
    <source>
        <dbReference type="EMBL" id="MCW3807651.1"/>
    </source>
</evidence>
<feature type="domain" description="SbsA Ig-like" evidence="3">
    <location>
        <begin position="253"/>
        <end position="369"/>
    </location>
</feature>
<protein>
    <submittedName>
        <fullName evidence="4">Ig-like domain-containing protein</fullName>
    </submittedName>
</protein>
<dbReference type="RefSeq" id="WP_301202092.1">
    <property type="nucleotide sequence ID" value="NZ_JAPDPI010000054.1"/>
</dbReference>
<dbReference type="InterPro" id="IPR032812">
    <property type="entry name" value="SbsA_Ig"/>
</dbReference>
<keyword evidence="5" id="KW-1185">Reference proteome</keyword>
<feature type="domain" description="SbsA Ig-like" evidence="3">
    <location>
        <begin position="140"/>
        <end position="244"/>
    </location>
</feature>
<dbReference type="EMBL" id="JAPDPI010000054">
    <property type="protein sequence ID" value="MCW3807651.1"/>
    <property type="molecule type" value="Genomic_DNA"/>
</dbReference>
<dbReference type="Pfam" id="PF13205">
    <property type="entry name" value="Big_5"/>
    <property type="match status" value="4"/>
</dbReference>
<feature type="chain" id="PRO_5042178623" evidence="2">
    <location>
        <begin position="21"/>
        <end position="1111"/>
    </location>
</feature>
<gene>
    <name evidence="4" type="ORF">OM074_18635</name>
</gene>
<evidence type="ECO:0000256" key="2">
    <source>
        <dbReference type="SAM" id="SignalP"/>
    </source>
</evidence>
<feature type="signal peptide" evidence="2">
    <location>
        <begin position="1"/>
        <end position="20"/>
    </location>
</feature>
<dbReference type="Gene3D" id="2.60.40.1220">
    <property type="match status" value="1"/>
</dbReference>
<dbReference type="AlphaFoldDB" id="A0AAE3MHE2"/>